<proteinExistence type="predicted"/>
<protein>
    <recommendedName>
        <fullName evidence="2">Gfo/Idh/MocA-like oxidoreductase N-terminal domain-containing protein</fullName>
    </recommendedName>
</protein>
<dbReference type="AlphaFoldDB" id="A0A558DAQ0"/>
<keyword evidence="1" id="KW-0560">Oxidoreductase</keyword>
<reference evidence="3 4" key="1">
    <citation type="submission" date="2019-07" db="EMBL/GenBank/DDBJ databases">
        <title>The pathways for chlorine oxyanion respiration interact through the shared metabolite chlorate.</title>
        <authorList>
            <person name="Barnum T.P."/>
            <person name="Cheng Y."/>
            <person name="Hill K.A."/>
            <person name="Lucas L.N."/>
            <person name="Carlson H.K."/>
            <person name="Coates J.D."/>
        </authorList>
    </citation>
    <scope>NUCLEOTIDE SEQUENCE [LARGE SCALE GENOMIC DNA]</scope>
    <source>
        <strain evidence="3">BK-3</strain>
    </source>
</reference>
<organism evidence="3 4">
    <name type="scientific">Sedimenticola thiotaurini</name>
    <dbReference type="NCBI Taxonomy" id="1543721"/>
    <lineage>
        <taxon>Bacteria</taxon>
        <taxon>Pseudomonadati</taxon>
        <taxon>Pseudomonadota</taxon>
        <taxon>Gammaproteobacteria</taxon>
        <taxon>Chromatiales</taxon>
        <taxon>Sedimenticolaceae</taxon>
        <taxon>Sedimenticola</taxon>
    </lineage>
</organism>
<dbReference type="Proteomes" id="UP000317355">
    <property type="component" value="Unassembled WGS sequence"/>
</dbReference>
<dbReference type="SUPFAM" id="SSF51735">
    <property type="entry name" value="NAD(P)-binding Rossmann-fold domains"/>
    <property type="match status" value="1"/>
</dbReference>
<dbReference type="Pfam" id="PF01408">
    <property type="entry name" value="GFO_IDH_MocA"/>
    <property type="match status" value="1"/>
</dbReference>
<dbReference type="EMBL" id="VMRY01000010">
    <property type="protein sequence ID" value="TVT58090.1"/>
    <property type="molecule type" value="Genomic_DNA"/>
</dbReference>
<evidence type="ECO:0000259" key="2">
    <source>
        <dbReference type="Pfam" id="PF01408"/>
    </source>
</evidence>
<dbReference type="Gene3D" id="3.40.50.720">
    <property type="entry name" value="NAD(P)-binding Rossmann-like Domain"/>
    <property type="match status" value="1"/>
</dbReference>
<feature type="domain" description="Gfo/Idh/MocA-like oxidoreductase N-terminal" evidence="2">
    <location>
        <begin position="54"/>
        <end position="146"/>
    </location>
</feature>
<name>A0A558DAQ0_9GAMM</name>
<dbReference type="PANTHER" id="PTHR43818:SF11">
    <property type="entry name" value="BCDNA.GH03377"/>
    <property type="match status" value="1"/>
</dbReference>
<dbReference type="InterPro" id="IPR036291">
    <property type="entry name" value="NAD(P)-bd_dom_sf"/>
</dbReference>
<evidence type="ECO:0000256" key="1">
    <source>
        <dbReference type="ARBA" id="ARBA00023002"/>
    </source>
</evidence>
<sequence length="296" mass="32750">MIRLGVIGLSPGNGHPYSWSAIFNGYDPDEMEHCGFPVIPRYLKKQVFPRDQIAGAKVTHVWAQDREVASHIARASLIENVVDRYEDMVGQVDAILLARDDAERHAEFALTFIEAGLPVYIDKPLALSVAEARVMLAAQKYTGQLFTCSALRYASEFCLSGEDRAVLGPIRQIYAMTPKDWDKYAVHVIEPSLLQVKDRGAVIQTEVLHTGDSTTLAATFSSGLQLHVTALGRANGPLSLKLIGENGWKEMFFQDAFLAFKSALEDFITGVTKREERIAPEFVLEVVGLIEAGRKL</sequence>
<gene>
    <name evidence="3" type="ORF">FHK82_05090</name>
</gene>
<accession>A0A558DAQ0</accession>
<comment type="caution">
    <text evidence="3">The sequence shown here is derived from an EMBL/GenBank/DDBJ whole genome shotgun (WGS) entry which is preliminary data.</text>
</comment>
<evidence type="ECO:0000313" key="3">
    <source>
        <dbReference type="EMBL" id="TVT58090.1"/>
    </source>
</evidence>
<dbReference type="GO" id="GO:0000166">
    <property type="term" value="F:nucleotide binding"/>
    <property type="evidence" value="ECO:0007669"/>
    <property type="project" value="InterPro"/>
</dbReference>
<dbReference type="InterPro" id="IPR050463">
    <property type="entry name" value="Gfo/Idh/MocA_oxidrdct_glycsds"/>
</dbReference>
<dbReference type="InterPro" id="IPR000683">
    <property type="entry name" value="Gfo/Idh/MocA-like_OxRdtase_N"/>
</dbReference>
<dbReference type="GO" id="GO:0016491">
    <property type="term" value="F:oxidoreductase activity"/>
    <property type="evidence" value="ECO:0007669"/>
    <property type="project" value="UniProtKB-KW"/>
</dbReference>
<dbReference type="PANTHER" id="PTHR43818">
    <property type="entry name" value="BCDNA.GH03377"/>
    <property type="match status" value="1"/>
</dbReference>
<evidence type="ECO:0000313" key="4">
    <source>
        <dbReference type="Proteomes" id="UP000317355"/>
    </source>
</evidence>